<dbReference type="InterPro" id="IPR027417">
    <property type="entry name" value="P-loop_NTPase"/>
</dbReference>
<name>C0CGQ5_BLAHS</name>
<dbReference type="HOGENOM" id="CLU_000604_9_0_9"/>
<dbReference type="InterPro" id="IPR017871">
    <property type="entry name" value="ABC_transporter-like_CS"/>
</dbReference>
<comment type="similarity">
    <text evidence="9">Belongs to the ABC transporter superfamily. Macrolide exporter (TC 3.A.1.122) family.</text>
</comment>
<keyword evidence="6" id="KW-0067">ATP-binding</keyword>
<keyword evidence="3" id="KW-1003">Cell membrane</keyword>
<evidence type="ECO:0000313" key="13">
    <source>
        <dbReference type="Proteomes" id="UP000003100"/>
    </source>
</evidence>
<dbReference type="InterPro" id="IPR003439">
    <property type="entry name" value="ABC_transporter-like_ATP-bd"/>
</dbReference>
<dbReference type="PANTHER" id="PTHR42798:SF6">
    <property type="entry name" value="CELL DIVISION ATP-BINDING PROTEIN FTSE"/>
    <property type="match status" value="1"/>
</dbReference>
<evidence type="ECO:0000256" key="4">
    <source>
        <dbReference type="ARBA" id="ARBA00022692"/>
    </source>
</evidence>
<evidence type="ECO:0000256" key="10">
    <source>
        <dbReference type="SAM" id="Phobius"/>
    </source>
</evidence>
<dbReference type="FunFam" id="3.40.50.300:FF:000032">
    <property type="entry name" value="Export ABC transporter ATP-binding protein"/>
    <property type="match status" value="1"/>
</dbReference>
<dbReference type="eggNOG" id="COG1136">
    <property type="taxonomic scope" value="Bacteria"/>
</dbReference>
<keyword evidence="13" id="KW-1185">Reference proteome</keyword>
<dbReference type="PATRIC" id="fig|476272.21.peg.3024"/>
<protein>
    <recommendedName>
        <fullName evidence="11">ABC transporter domain-containing protein</fullName>
    </recommendedName>
</protein>
<dbReference type="GO" id="GO:0005524">
    <property type="term" value="F:ATP binding"/>
    <property type="evidence" value="ECO:0007669"/>
    <property type="project" value="UniProtKB-KW"/>
</dbReference>
<reference evidence="12 13" key="2">
    <citation type="submission" date="2009-02" db="EMBL/GenBank/DDBJ databases">
        <title>Draft genome sequence of Blautia hydrogenotrophica DSM 10507 (Ruminococcus hydrogenotrophicus DSM 10507).</title>
        <authorList>
            <person name="Sudarsanam P."/>
            <person name="Ley R."/>
            <person name="Guruge J."/>
            <person name="Turnbaugh P.J."/>
            <person name="Mahowald M."/>
            <person name="Liep D."/>
            <person name="Gordon J."/>
        </authorList>
    </citation>
    <scope>NUCLEOTIDE SEQUENCE [LARGE SCALE GENOMIC DNA]</scope>
    <source>
        <strain evidence="13">DSM 10507 / JCM 14656 / S5a33</strain>
    </source>
</reference>
<dbReference type="SMART" id="SM00382">
    <property type="entry name" value="AAA"/>
    <property type="match status" value="1"/>
</dbReference>
<dbReference type="PROSITE" id="PS00211">
    <property type="entry name" value="ABC_TRANSPORTER_1"/>
    <property type="match status" value="1"/>
</dbReference>
<evidence type="ECO:0000256" key="8">
    <source>
        <dbReference type="ARBA" id="ARBA00023136"/>
    </source>
</evidence>
<evidence type="ECO:0000256" key="5">
    <source>
        <dbReference type="ARBA" id="ARBA00022741"/>
    </source>
</evidence>
<organism evidence="12 13">
    <name type="scientific">Blautia hydrogenotrophica (strain DSM 10507 / JCM 14656 / S5a33)</name>
    <name type="common">Ruminococcus hydrogenotrophicus</name>
    <dbReference type="NCBI Taxonomy" id="476272"/>
    <lineage>
        <taxon>Bacteria</taxon>
        <taxon>Bacillati</taxon>
        <taxon>Bacillota</taxon>
        <taxon>Clostridia</taxon>
        <taxon>Lachnospirales</taxon>
        <taxon>Lachnospiraceae</taxon>
        <taxon>Blautia</taxon>
    </lineage>
</organism>
<dbReference type="Proteomes" id="UP000003100">
    <property type="component" value="Unassembled WGS sequence"/>
</dbReference>
<keyword evidence="2" id="KW-0813">Transport</keyword>
<evidence type="ECO:0000256" key="7">
    <source>
        <dbReference type="ARBA" id="ARBA00022989"/>
    </source>
</evidence>
<evidence type="ECO:0000256" key="1">
    <source>
        <dbReference type="ARBA" id="ARBA00004429"/>
    </source>
</evidence>
<feature type="transmembrane region" description="Helical" evidence="10">
    <location>
        <begin position="1063"/>
        <end position="1092"/>
    </location>
</feature>
<keyword evidence="8 10" id="KW-0472">Membrane</keyword>
<evidence type="ECO:0000313" key="12">
    <source>
        <dbReference type="EMBL" id="EEG50961.1"/>
    </source>
</evidence>
<dbReference type="eggNOG" id="COG0577">
    <property type="taxonomic scope" value="Bacteria"/>
</dbReference>
<dbReference type="Gene3D" id="3.40.50.300">
    <property type="entry name" value="P-loop containing nucleotide triphosphate hydrolases"/>
    <property type="match status" value="1"/>
</dbReference>
<dbReference type="EMBL" id="ACBZ01000002">
    <property type="protein sequence ID" value="EEG50961.1"/>
    <property type="molecule type" value="Genomic_DNA"/>
</dbReference>
<evidence type="ECO:0000256" key="6">
    <source>
        <dbReference type="ARBA" id="ARBA00022840"/>
    </source>
</evidence>
<dbReference type="GO" id="GO:0098796">
    <property type="term" value="C:membrane protein complex"/>
    <property type="evidence" value="ECO:0007669"/>
    <property type="project" value="UniProtKB-ARBA"/>
</dbReference>
<dbReference type="InterPro" id="IPR003593">
    <property type="entry name" value="AAA+_ATPase"/>
</dbReference>
<dbReference type="PROSITE" id="PS50893">
    <property type="entry name" value="ABC_TRANSPORTER_2"/>
    <property type="match status" value="1"/>
</dbReference>
<dbReference type="SUPFAM" id="SSF52540">
    <property type="entry name" value="P-loop containing nucleoside triphosphate hydrolases"/>
    <property type="match status" value="1"/>
</dbReference>
<evidence type="ECO:0000256" key="9">
    <source>
        <dbReference type="ARBA" id="ARBA00038388"/>
    </source>
</evidence>
<evidence type="ECO:0000256" key="3">
    <source>
        <dbReference type="ARBA" id="ARBA00022475"/>
    </source>
</evidence>
<gene>
    <name evidence="12" type="ORF">RUMHYD_00018</name>
</gene>
<dbReference type="AlphaFoldDB" id="C0CGQ5"/>
<evidence type="ECO:0000259" key="11">
    <source>
        <dbReference type="PROSITE" id="PS50893"/>
    </source>
</evidence>
<proteinExistence type="inferred from homology"/>
<accession>C0CGQ5</accession>
<dbReference type="GO" id="GO:0022857">
    <property type="term" value="F:transmembrane transporter activity"/>
    <property type="evidence" value="ECO:0007669"/>
    <property type="project" value="UniProtKB-ARBA"/>
</dbReference>
<keyword evidence="4 10" id="KW-0812">Transmembrane</keyword>
<evidence type="ECO:0000256" key="2">
    <source>
        <dbReference type="ARBA" id="ARBA00022448"/>
    </source>
</evidence>
<dbReference type="Pfam" id="PF00005">
    <property type="entry name" value="ABC_tran"/>
    <property type="match status" value="1"/>
</dbReference>
<comment type="subcellular location">
    <subcellularLocation>
        <location evidence="1">Cell inner membrane</location>
        <topology evidence="1">Multi-pass membrane protein</topology>
    </subcellularLocation>
</comment>
<dbReference type="InterPro" id="IPR017911">
    <property type="entry name" value="MacB-like_ATP-bd"/>
</dbReference>
<dbReference type="Pfam" id="PF02687">
    <property type="entry name" value="FtsX"/>
    <property type="match status" value="1"/>
</dbReference>
<dbReference type="PANTHER" id="PTHR42798">
    <property type="entry name" value="LIPOPROTEIN-RELEASING SYSTEM ATP-BINDING PROTEIN LOLD"/>
    <property type="match status" value="1"/>
</dbReference>
<reference evidence="12 13" key="1">
    <citation type="submission" date="2009-01" db="EMBL/GenBank/DDBJ databases">
        <authorList>
            <person name="Fulton L."/>
            <person name="Clifton S."/>
            <person name="Fulton B."/>
            <person name="Xu J."/>
            <person name="Minx P."/>
            <person name="Pepin K.H."/>
            <person name="Johnson M."/>
            <person name="Bhonagiri V."/>
            <person name="Nash W.E."/>
            <person name="Mardis E.R."/>
            <person name="Wilson R.K."/>
        </authorList>
    </citation>
    <scope>NUCLEOTIDE SEQUENCE [LARGE SCALE GENOMIC DNA]</scope>
    <source>
        <strain evidence="13">DSM 10507 / JCM 14656 / S5a33</strain>
    </source>
</reference>
<feature type="transmembrane region" description="Helical" evidence="10">
    <location>
        <begin position="1113"/>
        <end position="1139"/>
    </location>
</feature>
<feature type="transmembrane region" description="Helical" evidence="10">
    <location>
        <begin position="1159"/>
        <end position="1180"/>
    </location>
</feature>
<keyword evidence="5" id="KW-0547">Nucleotide-binding</keyword>
<feature type="domain" description="ABC transporter" evidence="11">
    <location>
        <begin position="5"/>
        <end position="243"/>
    </location>
</feature>
<keyword evidence="7 10" id="KW-1133">Transmembrane helix</keyword>
<dbReference type="InterPro" id="IPR003838">
    <property type="entry name" value="ABC3_permease_C"/>
</dbReference>
<dbReference type="CDD" id="cd03255">
    <property type="entry name" value="ABC_MJ0796_LolCDE_FtsE"/>
    <property type="match status" value="1"/>
</dbReference>
<dbReference type="GO" id="GO:0016887">
    <property type="term" value="F:ATP hydrolysis activity"/>
    <property type="evidence" value="ECO:0007669"/>
    <property type="project" value="InterPro"/>
</dbReference>
<dbReference type="GO" id="GO:0005886">
    <property type="term" value="C:plasma membrane"/>
    <property type="evidence" value="ECO:0007669"/>
    <property type="project" value="UniProtKB-SubCell"/>
</dbReference>
<sequence>MNRVLQIQHICKEYTTGKFVQKALDNVSLNLRDNEFVAILGPSGSGKTTLLNIIGGLDRYDSGDLIINGISTKQYEDRDWDSYRNHTIGFVFQSYNLIPHQTVLANVELALTISGIGKAERTERAKKALEEVGLGEQFHKKPNQMSGGQMQRVAIARALVNNPDILLADEPTGALDSDTSVQVMELLRKVAKDRLVVMVTHNPELAQQYATRIVNLRDGKIRTDSDPFEVDESLCEKPKHQNMGKSSMSFLTALSLSFNNLRTKKARTLLTSFAGSIGIIGIALILALSTGVNAYIQTVEEETLSEYPLEIQSTGFDLTSLMAGSAGAGGDEDGTDREIHVIQMITDMFSTMDSNDLASLKTYLDSGDSKIENYINAIEYSYNVSPQIYKQNGDDIRQVHPDTSFEALGLGSSTSSSSMMSSMMSTNVFFEMPKNEDLYKDQYDVQAGRWPKNHNECVVVLTSSGGISDFMLYTLGLRDPLELDEMIQQFIDEEDVEVPKDMGDYSYEDLLGITFKQVNSSDYYQYDNEYGLWRDKRENDKYMKELVENGEDLKIVGVVQPAEDANGALLSTGIVYPAELTEYVAKEAAGSEIVKEQLENRSLNVFTGKAFGEESEENEFDMDSLVTVDEEALREAFGMDGGLALEDLTGSVDLSELFDTNGSTIDLGGMMDFNDMQIDLPAMEGLNLEEVLGNIELSVSAENFGEIFDGLLAGYQEYATENPQADYSHLGENFLEYLRSDGAKEILKEHILGIIQENGDIIVSTDQFEQLFREILTGFLAYVQENNYTDVSQLETYLMEYLQTEEARQILENWVSEILDSSSDLEVAPEQLEGLAMALASGYQEYAVVNGLPDPGRMGEHFLDYLGTEKAQLQLMQGLMGAVDTEGLRQQLSSAFEGYFKEMMSTYSETLSAGMESQISSVVEQLMSQIMEQISTRMETAMQQAMSQIGDSLEDSMNIDAEAFSDAFSMNMTGEELVELMMSMSSTANATFEGNLQSLGYVDFDEPSEISIYPKNFESKEEVIKVLDSYNQRMEDEGREDQVITYTDVVGTLMSSVTDIIDIISYVLIAFVAISLIVSSIMIGVITYISVLERKKEIGILRAIGASKGNVSEVFNAETVIIGLCAGLIGIGLTLFLLIPGNMLIHHLADTDNINAVLPVQYAVVLVLLSVLLTLLGGLIPSKKAAKSDPVTALRTE</sequence>
<feature type="transmembrane region" description="Helical" evidence="10">
    <location>
        <begin position="269"/>
        <end position="288"/>
    </location>
</feature>